<dbReference type="Proteomes" id="UP000270296">
    <property type="component" value="Unassembled WGS sequence"/>
</dbReference>
<dbReference type="AlphaFoldDB" id="A0A183ICV2"/>
<keyword evidence="2" id="KW-0732">Signal</keyword>
<feature type="region of interest" description="Disordered" evidence="1">
    <location>
        <begin position="29"/>
        <end position="80"/>
    </location>
</feature>
<protein>
    <submittedName>
        <fullName evidence="5">Peptidase A1 domain-containing protein</fullName>
    </submittedName>
</protein>
<evidence type="ECO:0000313" key="3">
    <source>
        <dbReference type="EMBL" id="VDO94360.1"/>
    </source>
</evidence>
<feature type="compositionally biased region" description="Basic and acidic residues" evidence="1">
    <location>
        <begin position="30"/>
        <end position="49"/>
    </location>
</feature>
<keyword evidence="4" id="KW-1185">Reference proteome</keyword>
<feature type="compositionally biased region" description="Polar residues" evidence="1">
    <location>
        <begin position="69"/>
        <end position="79"/>
    </location>
</feature>
<evidence type="ECO:0000313" key="5">
    <source>
        <dbReference type="WBParaSite" id="SBAD_0000150801-mRNA-1"/>
    </source>
</evidence>
<dbReference type="EMBL" id="UZAM01006828">
    <property type="protein sequence ID" value="VDO94360.1"/>
    <property type="molecule type" value="Genomic_DNA"/>
</dbReference>
<gene>
    <name evidence="3" type="ORF">SBAD_LOCUS1446</name>
</gene>
<evidence type="ECO:0000256" key="1">
    <source>
        <dbReference type="SAM" id="MobiDB-lite"/>
    </source>
</evidence>
<evidence type="ECO:0000256" key="2">
    <source>
        <dbReference type="SAM" id="SignalP"/>
    </source>
</evidence>
<evidence type="ECO:0000313" key="4">
    <source>
        <dbReference type="Proteomes" id="UP000270296"/>
    </source>
</evidence>
<accession>A0A183ICV2</accession>
<sequence length="182" mass="20259">MSSAKLTLRNLFTLLPAAAVRIMSTASLEKGVKREETSGETRITQKSDRGPSSSQQMKPAAVRTRSARQEQWSRSTPEPTTKYDAYRQIQAITEMSRGNRSTATPLSRGLRCVFVEKIPCLVYFSGSLVPDRFVSGVDEDHQILAFVYDPVLPSYNFFVPLESCLSGLRGSVVFRVAFNISK</sequence>
<proteinExistence type="predicted"/>
<feature type="chain" id="PRO_5043139894" evidence="2">
    <location>
        <begin position="20"/>
        <end position="182"/>
    </location>
</feature>
<dbReference type="WBParaSite" id="SBAD_0000150801-mRNA-1">
    <property type="protein sequence ID" value="SBAD_0000150801-mRNA-1"/>
    <property type="gene ID" value="SBAD_0000150801"/>
</dbReference>
<organism evidence="5">
    <name type="scientific">Soboliphyme baturini</name>
    <dbReference type="NCBI Taxonomy" id="241478"/>
    <lineage>
        <taxon>Eukaryota</taxon>
        <taxon>Metazoa</taxon>
        <taxon>Ecdysozoa</taxon>
        <taxon>Nematoda</taxon>
        <taxon>Enoplea</taxon>
        <taxon>Dorylaimia</taxon>
        <taxon>Dioctophymatida</taxon>
        <taxon>Dioctophymatoidea</taxon>
        <taxon>Soboliphymatidae</taxon>
        <taxon>Soboliphyme</taxon>
    </lineage>
</organism>
<reference evidence="3 4" key="2">
    <citation type="submission" date="2018-11" db="EMBL/GenBank/DDBJ databases">
        <authorList>
            <consortium name="Pathogen Informatics"/>
        </authorList>
    </citation>
    <scope>NUCLEOTIDE SEQUENCE [LARGE SCALE GENOMIC DNA]</scope>
</reference>
<reference evidence="5" key="1">
    <citation type="submission" date="2016-06" db="UniProtKB">
        <authorList>
            <consortium name="WormBaseParasite"/>
        </authorList>
    </citation>
    <scope>IDENTIFICATION</scope>
</reference>
<feature type="signal peptide" evidence="2">
    <location>
        <begin position="1"/>
        <end position="19"/>
    </location>
</feature>
<name>A0A183ICV2_9BILA</name>